<accession>A0A4Z2H0E6</accession>
<protein>
    <submittedName>
        <fullName evidence="2">Uncharacterized protein</fullName>
    </submittedName>
</protein>
<reference evidence="2 3" key="1">
    <citation type="submission" date="2019-03" db="EMBL/GenBank/DDBJ databases">
        <title>First draft genome of Liparis tanakae, snailfish: a comprehensive survey of snailfish specific genes.</title>
        <authorList>
            <person name="Kim W."/>
            <person name="Song I."/>
            <person name="Jeong J.-H."/>
            <person name="Kim D."/>
            <person name="Kim S."/>
            <person name="Ryu S."/>
            <person name="Song J.Y."/>
            <person name="Lee S.K."/>
        </authorList>
    </citation>
    <scope>NUCLEOTIDE SEQUENCE [LARGE SCALE GENOMIC DNA]</scope>
    <source>
        <tissue evidence="2">Muscle</tissue>
    </source>
</reference>
<dbReference type="EMBL" id="SRLO01000358">
    <property type="protein sequence ID" value="TNN59327.1"/>
    <property type="molecule type" value="Genomic_DNA"/>
</dbReference>
<feature type="region of interest" description="Disordered" evidence="1">
    <location>
        <begin position="1"/>
        <end position="62"/>
    </location>
</feature>
<evidence type="ECO:0000313" key="2">
    <source>
        <dbReference type="EMBL" id="TNN59327.1"/>
    </source>
</evidence>
<organism evidence="2 3">
    <name type="scientific">Liparis tanakae</name>
    <name type="common">Tanaka's snailfish</name>
    <dbReference type="NCBI Taxonomy" id="230148"/>
    <lineage>
        <taxon>Eukaryota</taxon>
        <taxon>Metazoa</taxon>
        <taxon>Chordata</taxon>
        <taxon>Craniata</taxon>
        <taxon>Vertebrata</taxon>
        <taxon>Euteleostomi</taxon>
        <taxon>Actinopterygii</taxon>
        <taxon>Neopterygii</taxon>
        <taxon>Teleostei</taxon>
        <taxon>Neoteleostei</taxon>
        <taxon>Acanthomorphata</taxon>
        <taxon>Eupercaria</taxon>
        <taxon>Perciformes</taxon>
        <taxon>Cottioidei</taxon>
        <taxon>Cottales</taxon>
        <taxon>Liparidae</taxon>
        <taxon>Liparis</taxon>
    </lineage>
</organism>
<evidence type="ECO:0000256" key="1">
    <source>
        <dbReference type="SAM" id="MobiDB-lite"/>
    </source>
</evidence>
<dbReference type="AlphaFoldDB" id="A0A4Z2H0E6"/>
<sequence>MKGTRSGVREKEGLSGKQSWRDRRGERESERAREDSCRDSRWLSSGTQRQTPFSNPIVSAGRRPAPLCNPVSRCLVVDKCLTLQSERKG</sequence>
<name>A0A4Z2H0E6_9TELE</name>
<dbReference type="Proteomes" id="UP000314294">
    <property type="component" value="Unassembled WGS sequence"/>
</dbReference>
<gene>
    <name evidence="2" type="ORF">EYF80_030430</name>
</gene>
<proteinExistence type="predicted"/>
<comment type="caution">
    <text evidence="2">The sequence shown here is derived from an EMBL/GenBank/DDBJ whole genome shotgun (WGS) entry which is preliminary data.</text>
</comment>
<feature type="compositionally biased region" description="Polar residues" evidence="1">
    <location>
        <begin position="42"/>
        <end position="57"/>
    </location>
</feature>
<feature type="compositionally biased region" description="Basic and acidic residues" evidence="1">
    <location>
        <begin position="7"/>
        <end position="41"/>
    </location>
</feature>
<keyword evidence="3" id="KW-1185">Reference proteome</keyword>
<evidence type="ECO:0000313" key="3">
    <source>
        <dbReference type="Proteomes" id="UP000314294"/>
    </source>
</evidence>